<gene>
    <name evidence="6" type="ORF">G7Y31_10930</name>
</gene>
<sequence>MPPRTPLLDPRTVLLAVLVINATALSYGALPTLLLCIAFAACALATLKPVYGVAACVGFAFFHLGYVGLLNGPPSTFFAFTAAMCAWLSRFSISMAIGAYALLTLTPSTLNSALRRMRLPAWVVIPVVVFVRIVPIIVTEARAIRDAMVLRGLQPGLRSWLAHPARAAAMLVIPLLGAVVRTGDELAASAMVRGLGAPVAPSTTVPLAFKLADALAAATLALIIVSTVLPVSEWAVALASVRAGVGQ</sequence>
<keyword evidence="3 5" id="KW-1133">Transmembrane helix</keyword>
<keyword evidence="7" id="KW-1185">Reference proteome</keyword>
<proteinExistence type="predicted"/>
<evidence type="ECO:0000256" key="5">
    <source>
        <dbReference type="SAM" id="Phobius"/>
    </source>
</evidence>
<organism evidence="6 7">
    <name type="scientific">Corynebacterium lizhenjunii</name>
    <dbReference type="NCBI Taxonomy" id="2709394"/>
    <lineage>
        <taxon>Bacteria</taxon>
        <taxon>Bacillati</taxon>
        <taxon>Actinomycetota</taxon>
        <taxon>Actinomycetes</taxon>
        <taxon>Mycobacteriales</taxon>
        <taxon>Corynebacteriaceae</taxon>
        <taxon>Corynebacterium</taxon>
    </lineage>
</organism>
<feature type="transmembrane region" description="Helical" evidence="5">
    <location>
        <begin position="12"/>
        <end position="44"/>
    </location>
</feature>
<reference evidence="6 7" key="1">
    <citation type="submission" date="2020-11" db="EMBL/GenBank/DDBJ databases">
        <title>Corynebacterium sp. ZJ-599.</title>
        <authorList>
            <person name="Zhou J."/>
        </authorList>
    </citation>
    <scope>NUCLEOTIDE SEQUENCE [LARGE SCALE GENOMIC DNA]</scope>
    <source>
        <strain evidence="6 7">ZJ-599</strain>
    </source>
</reference>
<dbReference type="InterPro" id="IPR003339">
    <property type="entry name" value="ABC/ECF_trnsptr_transmembrane"/>
</dbReference>
<feature type="transmembrane region" description="Helical" evidence="5">
    <location>
        <begin position="50"/>
        <end position="70"/>
    </location>
</feature>
<accession>A0A7T0KGY4</accession>
<evidence type="ECO:0000313" key="7">
    <source>
        <dbReference type="Proteomes" id="UP000594681"/>
    </source>
</evidence>
<dbReference type="CDD" id="cd16914">
    <property type="entry name" value="EcfT"/>
    <property type="match status" value="1"/>
</dbReference>
<evidence type="ECO:0000256" key="3">
    <source>
        <dbReference type="ARBA" id="ARBA00022989"/>
    </source>
</evidence>
<dbReference type="KEGG" id="cliz:G7Y31_10930"/>
<dbReference type="EMBL" id="CP064954">
    <property type="protein sequence ID" value="QPK80429.1"/>
    <property type="molecule type" value="Genomic_DNA"/>
</dbReference>
<dbReference type="Proteomes" id="UP000594681">
    <property type="component" value="Chromosome"/>
</dbReference>
<feature type="transmembrane region" description="Helical" evidence="5">
    <location>
        <begin position="121"/>
        <end position="139"/>
    </location>
</feature>
<evidence type="ECO:0000313" key="6">
    <source>
        <dbReference type="EMBL" id="QPK80429.1"/>
    </source>
</evidence>
<keyword evidence="2 5" id="KW-0812">Transmembrane</keyword>
<keyword evidence="4 5" id="KW-0472">Membrane</keyword>
<comment type="subcellular location">
    <subcellularLocation>
        <location evidence="1">Membrane</location>
        <topology evidence="1">Multi-pass membrane protein</topology>
    </subcellularLocation>
</comment>
<name>A0A7T0KGY4_9CORY</name>
<dbReference type="GO" id="GO:0005886">
    <property type="term" value="C:plasma membrane"/>
    <property type="evidence" value="ECO:0007669"/>
    <property type="project" value="UniProtKB-ARBA"/>
</dbReference>
<dbReference type="AlphaFoldDB" id="A0A7T0KGY4"/>
<feature type="transmembrane region" description="Helical" evidence="5">
    <location>
        <begin position="214"/>
        <end position="241"/>
    </location>
</feature>
<evidence type="ECO:0000256" key="2">
    <source>
        <dbReference type="ARBA" id="ARBA00022692"/>
    </source>
</evidence>
<protein>
    <submittedName>
        <fullName evidence="6">Energy-coupling factor transporter transmembrane protein EcfT</fullName>
    </submittedName>
</protein>
<dbReference type="Pfam" id="PF02361">
    <property type="entry name" value="CbiQ"/>
    <property type="match status" value="1"/>
</dbReference>
<evidence type="ECO:0000256" key="4">
    <source>
        <dbReference type="ARBA" id="ARBA00023136"/>
    </source>
</evidence>
<evidence type="ECO:0000256" key="1">
    <source>
        <dbReference type="ARBA" id="ARBA00004141"/>
    </source>
</evidence>